<dbReference type="EMBL" id="CABIKO010000406">
    <property type="protein sequence ID" value="VVA35763.1"/>
    <property type="molecule type" value="Genomic_DNA"/>
</dbReference>
<sequence>MAASAVSSKMPNMLGVERDLNLKETELCLGLSGDAAHHGSLLSQQHHYRSHSTCNLSLWHSEPSNSQALETDVSTHPTSADRSSPKTGTLST</sequence>
<protein>
    <submittedName>
        <fullName evidence="2">PREDICTED: auxin-responsive IAA14</fullName>
    </submittedName>
</protein>
<dbReference type="InParanoid" id="A0A5E4G7W4"/>
<dbReference type="Proteomes" id="UP000327085">
    <property type="component" value="Chromosome 6"/>
</dbReference>
<proteinExistence type="predicted"/>
<gene>
    <name evidence="2" type="ORF">ALMOND_2B026117</name>
</gene>
<dbReference type="AlphaFoldDB" id="A0A5E4G7W4"/>
<organism evidence="2 3">
    <name type="scientific">Prunus dulcis</name>
    <name type="common">Almond</name>
    <name type="synonym">Amygdalus dulcis</name>
    <dbReference type="NCBI Taxonomy" id="3755"/>
    <lineage>
        <taxon>Eukaryota</taxon>
        <taxon>Viridiplantae</taxon>
        <taxon>Streptophyta</taxon>
        <taxon>Embryophyta</taxon>
        <taxon>Tracheophyta</taxon>
        <taxon>Spermatophyta</taxon>
        <taxon>Magnoliopsida</taxon>
        <taxon>eudicotyledons</taxon>
        <taxon>Gunneridae</taxon>
        <taxon>Pentapetalae</taxon>
        <taxon>rosids</taxon>
        <taxon>fabids</taxon>
        <taxon>Rosales</taxon>
        <taxon>Rosaceae</taxon>
        <taxon>Amygdaloideae</taxon>
        <taxon>Amygdaleae</taxon>
        <taxon>Prunus</taxon>
    </lineage>
</organism>
<evidence type="ECO:0000313" key="2">
    <source>
        <dbReference type="EMBL" id="VVA35763.1"/>
    </source>
</evidence>
<accession>A0A5E4G7W4</accession>
<feature type="region of interest" description="Disordered" evidence="1">
    <location>
        <begin position="57"/>
        <end position="92"/>
    </location>
</feature>
<dbReference type="Gramene" id="VVA35763">
    <property type="protein sequence ID" value="VVA35763"/>
    <property type="gene ID" value="Prudul26B026117"/>
</dbReference>
<name>A0A5E4G7W4_PRUDU</name>
<reference evidence="3" key="1">
    <citation type="journal article" date="2020" name="Plant J.">
        <title>Transposons played a major role in the diversification between the closely related almond and peach genomes: results from the almond genome sequence.</title>
        <authorList>
            <person name="Alioto T."/>
            <person name="Alexiou K.G."/>
            <person name="Bardil A."/>
            <person name="Barteri F."/>
            <person name="Castanera R."/>
            <person name="Cruz F."/>
            <person name="Dhingra A."/>
            <person name="Duval H."/>
            <person name="Fernandez I Marti A."/>
            <person name="Frias L."/>
            <person name="Galan B."/>
            <person name="Garcia J.L."/>
            <person name="Howad W."/>
            <person name="Gomez-Garrido J."/>
            <person name="Gut M."/>
            <person name="Julca I."/>
            <person name="Morata J."/>
            <person name="Puigdomenech P."/>
            <person name="Ribeca P."/>
            <person name="Rubio Cabetas M.J."/>
            <person name="Vlasova A."/>
            <person name="Wirthensohn M."/>
            <person name="Garcia-Mas J."/>
            <person name="Gabaldon T."/>
            <person name="Casacuberta J.M."/>
            <person name="Arus P."/>
        </authorList>
    </citation>
    <scope>NUCLEOTIDE SEQUENCE [LARGE SCALE GENOMIC DNA]</scope>
    <source>
        <strain evidence="3">cv. Texas</strain>
    </source>
</reference>
<evidence type="ECO:0000256" key="1">
    <source>
        <dbReference type="SAM" id="MobiDB-lite"/>
    </source>
</evidence>
<evidence type="ECO:0000313" key="3">
    <source>
        <dbReference type="Proteomes" id="UP000327085"/>
    </source>
</evidence>